<dbReference type="InterPro" id="IPR002347">
    <property type="entry name" value="SDR_fam"/>
</dbReference>
<comment type="similarity">
    <text evidence="1">Belongs to the short-chain dehydrogenases/reductases (SDR) family.</text>
</comment>
<proteinExistence type="inferred from homology"/>
<dbReference type="Gene3D" id="3.40.50.720">
    <property type="entry name" value="NAD(P)-binding Rossmann-like Domain"/>
    <property type="match status" value="1"/>
</dbReference>
<dbReference type="PRINTS" id="PR00080">
    <property type="entry name" value="SDRFAMILY"/>
</dbReference>
<gene>
    <name evidence="2" type="ORF">Dfulv_35175</name>
</gene>
<dbReference type="EMBL" id="CP073720">
    <property type="protein sequence ID" value="UWP80376.1"/>
    <property type="molecule type" value="Genomic_DNA"/>
</dbReference>
<dbReference type="RefSeq" id="WP_259858135.1">
    <property type="nucleotide sequence ID" value="NZ_BAAAST010000009.1"/>
</dbReference>
<dbReference type="PANTHER" id="PTHR42879">
    <property type="entry name" value="3-OXOACYL-(ACYL-CARRIER-PROTEIN) REDUCTASE"/>
    <property type="match status" value="1"/>
</dbReference>
<organism evidence="2 3">
    <name type="scientific">Dactylosporangium fulvum</name>
    <dbReference type="NCBI Taxonomy" id="53359"/>
    <lineage>
        <taxon>Bacteria</taxon>
        <taxon>Bacillati</taxon>
        <taxon>Actinomycetota</taxon>
        <taxon>Actinomycetes</taxon>
        <taxon>Micromonosporales</taxon>
        <taxon>Micromonosporaceae</taxon>
        <taxon>Dactylosporangium</taxon>
    </lineage>
</organism>
<name>A0ABY5VTD7_9ACTN</name>
<dbReference type="InterPro" id="IPR036291">
    <property type="entry name" value="NAD(P)-bd_dom_sf"/>
</dbReference>
<evidence type="ECO:0000313" key="2">
    <source>
        <dbReference type="EMBL" id="UWP80376.1"/>
    </source>
</evidence>
<evidence type="ECO:0000313" key="3">
    <source>
        <dbReference type="Proteomes" id="UP001059617"/>
    </source>
</evidence>
<dbReference type="SUPFAM" id="SSF51735">
    <property type="entry name" value="NAD(P)-binding Rossmann-fold domains"/>
    <property type="match status" value="1"/>
</dbReference>
<accession>A0ABY5VTD7</accession>
<keyword evidence="3" id="KW-1185">Reference proteome</keyword>
<reference evidence="2" key="2">
    <citation type="submission" date="2022-09" db="EMBL/GenBank/DDBJ databases">
        <title>Biosynthetic gene clusters of Dactylosporangioum fulvum.</title>
        <authorList>
            <person name="Caradec T."/>
        </authorList>
    </citation>
    <scope>NUCLEOTIDE SEQUENCE</scope>
    <source>
        <strain evidence="2">NRRL B-16292</strain>
    </source>
</reference>
<dbReference type="Proteomes" id="UP001059617">
    <property type="component" value="Chromosome"/>
</dbReference>
<dbReference type="Pfam" id="PF13561">
    <property type="entry name" value="adh_short_C2"/>
    <property type="match status" value="1"/>
</dbReference>
<protein>
    <submittedName>
        <fullName evidence="2">SDR family oxidoreductase</fullName>
    </submittedName>
</protein>
<dbReference type="PRINTS" id="PR00081">
    <property type="entry name" value="GDHRDH"/>
</dbReference>
<dbReference type="InterPro" id="IPR050259">
    <property type="entry name" value="SDR"/>
</dbReference>
<reference evidence="2" key="1">
    <citation type="submission" date="2021-04" db="EMBL/GenBank/DDBJ databases">
        <authorList>
            <person name="Hartkoorn R.C."/>
            <person name="Beaudoing E."/>
            <person name="Hot D."/>
        </authorList>
    </citation>
    <scope>NUCLEOTIDE SEQUENCE</scope>
    <source>
        <strain evidence="2">NRRL B-16292</strain>
    </source>
</reference>
<sequence>MEQTDVVEEGVEMGRLANRIGVVTGAAQGIGRAIAISLAEEGADVVLGDIDSQGLQETARAVSALGRQARTVVGDSTEAEVANALVDVAVQDLGRIDILVNNVGGARVGKIWEFSDEDWDFVIRLNLRSMFCCTRAATPHMIAQRSGRIISISSGARHGSPWQSYYLGASAYSTSKAGIHGFTRDVALELSEYGINVNAVAPGPILTERGREYFSAHEQDEYSAKKMTPLRRYGEVKEISDVVTFLASDEASYITGQTIDVNGGR</sequence>
<evidence type="ECO:0000256" key="1">
    <source>
        <dbReference type="ARBA" id="ARBA00006484"/>
    </source>
</evidence>
<dbReference type="PANTHER" id="PTHR42879:SF6">
    <property type="entry name" value="NADPH-DEPENDENT REDUCTASE BACG"/>
    <property type="match status" value="1"/>
</dbReference>